<dbReference type="Proteomes" id="UP000544872">
    <property type="component" value="Unassembled WGS sequence"/>
</dbReference>
<comment type="caution">
    <text evidence="4">The sequence shown here is derived from an EMBL/GenBank/DDBJ whole genome shotgun (WGS) entry which is preliminary data.</text>
</comment>
<comment type="similarity">
    <text evidence="1">Belongs to the pseudouridine synthase RluA family.</text>
</comment>
<dbReference type="Pfam" id="PF00849">
    <property type="entry name" value="PseudoU_synth_2"/>
    <property type="match status" value="1"/>
</dbReference>
<dbReference type="AlphaFoldDB" id="A0A7W9ZGV6"/>
<evidence type="ECO:0000313" key="5">
    <source>
        <dbReference type="Proteomes" id="UP000544872"/>
    </source>
</evidence>
<evidence type="ECO:0000259" key="3">
    <source>
        <dbReference type="Pfam" id="PF00849"/>
    </source>
</evidence>
<dbReference type="Gene3D" id="3.30.2350.10">
    <property type="entry name" value="Pseudouridine synthase"/>
    <property type="match status" value="1"/>
</dbReference>
<dbReference type="GO" id="GO:0009982">
    <property type="term" value="F:pseudouridine synthase activity"/>
    <property type="evidence" value="ECO:0007669"/>
    <property type="project" value="InterPro"/>
</dbReference>
<keyword evidence="2" id="KW-0413">Isomerase</keyword>
<evidence type="ECO:0000256" key="1">
    <source>
        <dbReference type="ARBA" id="ARBA00010876"/>
    </source>
</evidence>
<dbReference type="PROSITE" id="PS01129">
    <property type="entry name" value="PSI_RLU"/>
    <property type="match status" value="1"/>
</dbReference>
<dbReference type="CDD" id="cd02869">
    <property type="entry name" value="PseudoU_synth_RluA_like"/>
    <property type="match status" value="1"/>
</dbReference>
<evidence type="ECO:0000256" key="2">
    <source>
        <dbReference type="ARBA" id="ARBA00023235"/>
    </source>
</evidence>
<dbReference type="GO" id="GO:0003723">
    <property type="term" value="F:RNA binding"/>
    <property type="evidence" value="ECO:0007669"/>
    <property type="project" value="InterPro"/>
</dbReference>
<gene>
    <name evidence="4" type="ORF">FHS48_001802</name>
</gene>
<organism evidence="4 5">
    <name type="scientific">Novispirillum itersonii</name>
    <name type="common">Aquaspirillum itersonii</name>
    <dbReference type="NCBI Taxonomy" id="189"/>
    <lineage>
        <taxon>Bacteria</taxon>
        <taxon>Pseudomonadati</taxon>
        <taxon>Pseudomonadota</taxon>
        <taxon>Alphaproteobacteria</taxon>
        <taxon>Rhodospirillales</taxon>
        <taxon>Novispirillaceae</taxon>
        <taxon>Novispirillum</taxon>
    </lineage>
</organism>
<dbReference type="SUPFAM" id="SSF55120">
    <property type="entry name" value="Pseudouridine synthase"/>
    <property type="match status" value="1"/>
</dbReference>
<sequence>MTPQEIQSRVLYKDRLILVINKPAGLPVHAGPGGGPNLEASFHHLCFEHPRAPGLAHRLDRDTSGCLVLGRHHKGLKRMGKLFQQGKVGKIYWAVCTAAPEQESGTVSLPLRKMTPNGGWRMVVDPKEGQESITDYRVLGRSRDGMAWIECRPRTGRTHQIRVHMAAIGAPLLGDPLYGQADRRAMHLHSRSVTIPLYAEKPPITVDAPPPAHMVQALRACGWDG</sequence>
<dbReference type="InterPro" id="IPR006224">
    <property type="entry name" value="PsdUridine_synth_RluA-like_CS"/>
</dbReference>
<dbReference type="InterPro" id="IPR020103">
    <property type="entry name" value="PsdUridine_synth_cat_dom_sf"/>
</dbReference>
<feature type="domain" description="Pseudouridine synthase RsuA/RluA-like" evidence="3">
    <location>
        <begin position="17"/>
        <end position="167"/>
    </location>
</feature>
<dbReference type="InterPro" id="IPR050188">
    <property type="entry name" value="RluA_PseudoU_synthase"/>
</dbReference>
<dbReference type="PANTHER" id="PTHR21600">
    <property type="entry name" value="MITOCHONDRIAL RNA PSEUDOURIDINE SYNTHASE"/>
    <property type="match status" value="1"/>
</dbReference>
<dbReference type="PANTHER" id="PTHR21600:SF44">
    <property type="entry name" value="RIBOSOMAL LARGE SUBUNIT PSEUDOURIDINE SYNTHASE D"/>
    <property type="match status" value="1"/>
</dbReference>
<name>A0A7W9ZGV6_NOVIT</name>
<evidence type="ECO:0000313" key="4">
    <source>
        <dbReference type="EMBL" id="MBB6210387.1"/>
    </source>
</evidence>
<protein>
    <submittedName>
        <fullName evidence="4">RluA family pseudouridine synthase</fullName>
    </submittedName>
</protein>
<proteinExistence type="inferred from homology"/>
<dbReference type="EMBL" id="JACIIX010000005">
    <property type="protein sequence ID" value="MBB6210387.1"/>
    <property type="molecule type" value="Genomic_DNA"/>
</dbReference>
<dbReference type="RefSeq" id="WP_184263216.1">
    <property type="nucleotide sequence ID" value="NZ_JACIIX010000005.1"/>
</dbReference>
<dbReference type="InterPro" id="IPR006145">
    <property type="entry name" value="PsdUridine_synth_RsuA/RluA"/>
</dbReference>
<accession>A0A7W9ZGV6</accession>
<keyword evidence="5" id="KW-1185">Reference proteome</keyword>
<dbReference type="GO" id="GO:0000455">
    <property type="term" value="P:enzyme-directed rRNA pseudouridine synthesis"/>
    <property type="evidence" value="ECO:0007669"/>
    <property type="project" value="TreeGrafter"/>
</dbReference>
<dbReference type="GO" id="GO:0140098">
    <property type="term" value="F:catalytic activity, acting on RNA"/>
    <property type="evidence" value="ECO:0007669"/>
    <property type="project" value="UniProtKB-ARBA"/>
</dbReference>
<reference evidence="4 5" key="1">
    <citation type="submission" date="2020-08" db="EMBL/GenBank/DDBJ databases">
        <title>Genomic Encyclopedia of Type Strains, Phase IV (KMG-IV): sequencing the most valuable type-strain genomes for metagenomic binning, comparative biology and taxonomic classification.</title>
        <authorList>
            <person name="Goeker M."/>
        </authorList>
    </citation>
    <scope>NUCLEOTIDE SEQUENCE [LARGE SCALE GENOMIC DNA]</scope>
    <source>
        <strain evidence="4 5">DSM 11590</strain>
    </source>
</reference>